<organism evidence="2 3">
    <name type="scientific">Paralabilibaculum antarcticum</name>
    <dbReference type="NCBI Taxonomy" id="2912572"/>
    <lineage>
        <taxon>Bacteria</taxon>
        <taxon>Pseudomonadati</taxon>
        <taxon>Bacteroidota</taxon>
        <taxon>Bacteroidia</taxon>
        <taxon>Marinilabiliales</taxon>
        <taxon>Marinifilaceae</taxon>
        <taxon>Paralabilibaculum</taxon>
    </lineage>
</organism>
<proteinExistence type="predicted"/>
<protein>
    <submittedName>
        <fullName evidence="2">Uncharacterized protein</fullName>
    </submittedName>
</protein>
<keyword evidence="1" id="KW-0732">Signal</keyword>
<evidence type="ECO:0000256" key="1">
    <source>
        <dbReference type="SAM" id="SignalP"/>
    </source>
</evidence>
<dbReference type="EMBL" id="JAKJSC010000002">
    <property type="protein sequence ID" value="MDE5418672.1"/>
    <property type="molecule type" value="Genomic_DNA"/>
</dbReference>
<feature type="signal peptide" evidence="1">
    <location>
        <begin position="1"/>
        <end position="22"/>
    </location>
</feature>
<dbReference type="RefSeq" id="WP_275110007.1">
    <property type="nucleotide sequence ID" value="NZ_JAKJSC010000002.1"/>
</dbReference>
<gene>
    <name evidence="2" type="ORF">L3049_11700</name>
</gene>
<dbReference type="Proteomes" id="UP001528920">
    <property type="component" value="Unassembled WGS sequence"/>
</dbReference>
<sequence>MKRLLKITLVLAISLIAFGTYAQDATHAVGSVHKFKTNVDGSNVHLGDHVGNTYTWAVYQADGTTAAVDNTDFTFTTADNGLNINTTDIQWLQAGTFYVEVTEANAAGACTTLRRLQILVSASALDLAVIASDNVGATITGAALTDCNDMSGKVIANAAVDFGTTTRYFTVKMTTDTQPWTTGAWGFKFTTSVASTVTSSAGGTVTGSDVAVALGTSEVVLTVVTANTPGVSPASDITLNLVATDAFITTGAGNTNEDGANLANNTSESFVITASPETNVITID</sequence>
<comment type="caution">
    <text evidence="2">The sequence shown here is derived from an EMBL/GenBank/DDBJ whole genome shotgun (WGS) entry which is preliminary data.</text>
</comment>
<evidence type="ECO:0000313" key="2">
    <source>
        <dbReference type="EMBL" id="MDE5418672.1"/>
    </source>
</evidence>
<feature type="chain" id="PRO_5047373330" evidence="1">
    <location>
        <begin position="23"/>
        <end position="284"/>
    </location>
</feature>
<name>A0ABT5VTD1_9BACT</name>
<evidence type="ECO:0000313" key="3">
    <source>
        <dbReference type="Proteomes" id="UP001528920"/>
    </source>
</evidence>
<keyword evidence="3" id="KW-1185">Reference proteome</keyword>
<reference evidence="2 3" key="1">
    <citation type="submission" date="2022-01" db="EMBL/GenBank/DDBJ databases">
        <title>Labilibaculum sp. nov, a marine bacterium isolated from Antarctica.</title>
        <authorList>
            <person name="Dai W."/>
        </authorList>
    </citation>
    <scope>NUCLEOTIDE SEQUENCE [LARGE SCALE GENOMIC DNA]</scope>
    <source>
        <strain evidence="2 3">DW002</strain>
    </source>
</reference>
<accession>A0ABT5VTD1</accession>